<name>A0AAP2CQS3_9RHOB</name>
<reference evidence="1 2" key="1">
    <citation type="journal article" date="2021" name="Arch. Microbiol.">
        <title>Harenicola maris gen. nov., sp. nov. isolated from the Sea of Japan shallow sediments.</title>
        <authorList>
            <person name="Romanenko L.A."/>
            <person name="Kurilenko V.V."/>
            <person name="Chernysheva N.Y."/>
            <person name="Tekutyeva L.A."/>
            <person name="Velansky P.V."/>
            <person name="Svetashev V.I."/>
            <person name="Isaeva M.P."/>
        </authorList>
    </citation>
    <scope>NUCLEOTIDE SEQUENCE [LARGE SCALE GENOMIC DNA]</scope>
    <source>
        <strain evidence="1 2">KMM 3653</strain>
    </source>
</reference>
<protein>
    <recommendedName>
        <fullName evidence="3">AlpA family phage regulatory protein</fullName>
    </recommendedName>
</protein>
<organism evidence="1 2">
    <name type="scientific">Harenicola maris</name>
    <dbReference type="NCBI Taxonomy" id="2841044"/>
    <lineage>
        <taxon>Bacteria</taxon>
        <taxon>Pseudomonadati</taxon>
        <taxon>Pseudomonadota</taxon>
        <taxon>Alphaproteobacteria</taxon>
        <taxon>Rhodobacterales</taxon>
        <taxon>Paracoccaceae</taxon>
        <taxon>Harenicola</taxon>
    </lineage>
</organism>
<sequence length="65" mass="7790">MRKPIVFGFSYDGLKKLGIHYSYEDLVDLEERGRFPKQIEPRVWIANEIMEWLLVNIDRLPPELD</sequence>
<keyword evidence="2" id="KW-1185">Reference proteome</keyword>
<dbReference type="RefSeq" id="WP_327794591.1">
    <property type="nucleotide sequence ID" value="NZ_JADQAZ010000002.1"/>
</dbReference>
<gene>
    <name evidence="1" type="ORF">IV417_13440</name>
</gene>
<comment type="caution">
    <text evidence="1">The sequence shown here is derived from an EMBL/GenBank/DDBJ whole genome shotgun (WGS) entry which is preliminary data.</text>
</comment>
<evidence type="ECO:0008006" key="3">
    <source>
        <dbReference type="Google" id="ProtNLM"/>
    </source>
</evidence>
<dbReference type="AlphaFoldDB" id="A0AAP2CQS3"/>
<accession>A0AAP2CQS3</accession>
<dbReference type="EMBL" id="JADQAZ010000002">
    <property type="protein sequence ID" value="MBT0958388.1"/>
    <property type="molecule type" value="Genomic_DNA"/>
</dbReference>
<evidence type="ECO:0000313" key="1">
    <source>
        <dbReference type="EMBL" id="MBT0958388.1"/>
    </source>
</evidence>
<evidence type="ECO:0000313" key="2">
    <source>
        <dbReference type="Proteomes" id="UP001315686"/>
    </source>
</evidence>
<dbReference type="Proteomes" id="UP001315686">
    <property type="component" value="Unassembled WGS sequence"/>
</dbReference>
<proteinExistence type="predicted"/>